<dbReference type="EMBL" id="SOAU01000001">
    <property type="protein sequence ID" value="TDT15603.1"/>
    <property type="molecule type" value="Genomic_DNA"/>
</dbReference>
<proteinExistence type="predicted"/>
<accession>A0A4R7HZK5</accession>
<protein>
    <submittedName>
        <fullName evidence="2">Glycine/D-amino acid oxidase-like deaminating enzyme</fullName>
    </submittedName>
</protein>
<dbReference type="Proteomes" id="UP000294558">
    <property type="component" value="Unassembled WGS sequence"/>
</dbReference>
<comment type="caution">
    <text evidence="2">The sequence shown here is derived from an EMBL/GenBank/DDBJ whole genome shotgun (WGS) entry which is preliminary data.</text>
</comment>
<evidence type="ECO:0000259" key="1">
    <source>
        <dbReference type="Pfam" id="PF01266"/>
    </source>
</evidence>
<sequence length="404" mass="44182">MRHGRACVLGAGVQGTSAALALAHAGWSVTLIDRSDALFRGASLRGEGKLHLGYVYANDPTRRTAVSMVDAATSFAPLLDRWMSKPIDWEAARSSCFNYAALRDSMVASERLLEHYAWVDDLIAERLDEGGSYAGRRSLQRVRVLDDHRLHGYTDLVETLVGTDEVALDPRVVRSAMLDGLQAGGVELVRSTTVTGVDRRADSFRVCGRRAERDECFEADVVVNCLWDGRLEIDRSVGIEPTRPWTYRLKYGVHGRAKTGVTPPPTTTFVLGPFGDIVRRSDDQIYLSWYPDCLAGFSTDATIPDDWRVSMGGDDPADRQDDIAERTIEAIGTLAPSVGDVEASTAAAGVIVAWGETDIDDHDSGLHRRSDIGVHAHDGYFSIDTGKLTSAPRHAADLLELVQR</sequence>
<dbReference type="GO" id="GO:0005737">
    <property type="term" value="C:cytoplasm"/>
    <property type="evidence" value="ECO:0007669"/>
    <property type="project" value="TreeGrafter"/>
</dbReference>
<feature type="domain" description="FAD dependent oxidoreductase" evidence="1">
    <location>
        <begin position="6"/>
        <end position="351"/>
    </location>
</feature>
<keyword evidence="3" id="KW-1185">Reference proteome</keyword>
<dbReference type="Pfam" id="PF01266">
    <property type="entry name" value="DAO"/>
    <property type="match status" value="1"/>
</dbReference>
<name>A0A4R7HZK5_9ACTN</name>
<organism evidence="2 3">
    <name type="scientific">Ilumatobacter fluminis</name>
    <dbReference type="NCBI Taxonomy" id="467091"/>
    <lineage>
        <taxon>Bacteria</taxon>
        <taxon>Bacillati</taxon>
        <taxon>Actinomycetota</taxon>
        <taxon>Acidimicrobiia</taxon>
        <taxon>Acidimicrobiales</taxon>
        <taxon>Ilumatobacteraceae</taxon>
        <taxon>Ilumatobacter</taxon>
    </lineage>
</organism>
<evidence type="ECO:0000313" key="2">
    <source>
        <dbReference type="EMBL" id="TDT15603.1"/>
    </source>
</evidence>
<reference evidence="2 3" key="1">
    <citation type="submission" date="2019-03" db="EMBL/GenBank/DDBJ databases">
        <title>Sequencing the genomes of 1000 actinobacteria strains.</title>
        <authorList>
            <person name="Klenk H.-P."/>
        </authorList>
    </citation>
    <scope>NUCLEOTIDE SEQUENCE [LARGE SCALE GENOMIC DNA]</scope>
    <source>
        <strain evidence="2 3">DSM 18936</strain>
    </source>
</reference>
<dbReference type="PANTHER" id="PTHR13847">
    <property type="entry name" value="SARCOSINE DEHYDROGENASE-RELATED"/>
    <property type="match status" value="1"/>
</dbReference>
<dbReference type="InterPro" id="IPR036188">
    <property type="entry name" value="FAD/NAD-bd_sf"/>
</dbReference>
<dbReference type="OrthoDB" id="9790035at2"/>
<dbReference type="AlphaFoldDB" id="A0A4R7HZK5"/>
<dbReference type="Gene3D" id="3.50.50.60">
    <property type="entry name" value="FAD/NAD(P)-binding domain"/>
    <property type="match status" value="1"/>
</dbReference>
<dbReference type="InterPro" id="IPR006076">
    <property type="entry name" value="FAD-dep_OxRdtase"/>
</dbReference>
<dbReference type="SUPFAM" id="SSF51905">
    <property type="entry name" value="FAD/NAD(P)-binding domain"/>
    <property type="match status" value="1"/>
</dbReference>
<dbReference type="Gene3D" id="3.30.9.10">
    <property type="entry name" value="D-Amino Acid Oxidase, subunit A, domain 2"/>
    <property type="match status" value="1"/>
</dbReference>
<gene>
    <name evidence="2" type="ORF">BDK89_1178</name>
</gene>
<evidence type="ECO:0000313" key="3">
    <source>
        <dbReference type="Proteomes" id="UP000294558"/>
    </source>
</evidence>